<dbReference type="InterPro" id="IPR023696">
    <property type="entry name" value="Ureohydrolase_dom_sf"/>
</dbReference>
<dbReference type="SUPFAM" id="SSF52768">
    <property type="entry name" value="Arginase/deacetylase"/>
    <property type="match status" value="1"/>
</dbReference>
<evidence type="ECO:0000313" key="4">
    <source>
        <dbReference type="EMBL" id="ADI20228.1"/>
    </source>
</evidence>
<dbReference type="InterPro" id="IPR023801">
    <property type="entry name" value="His_deacetylse_dom"/>
</dbReference>
<keyword evidence="2" id="KW-0378">Hydrolase</keyword>
<protein>
    <recommendedName>
        <fullName evidence="3">Histone deacetylase domain-containing protein</fullName>
    </recommendedName>
</protein>
<sequence length="300" mass="33814">MIKVAWAPIYHHHLPDNHRFPMSKYSLLPQQLLYEGTLTQENFFAPDLASETQVLRTHCPYYFQSLLDGSIDGKAQRKIGFPWSAQLIERERTIGQGTIDNTSFAIENGCSLNIAGGTHHAFYDRGEGFCMLNDIMLAAHYALDYSGVSRILVVDLDVHQGNGTAAMAADDSRIFTFSMHGEKNYPYHKESSDLDLPLPDYIEDKAYLSLLNETLDELFEKVHPELVFFQSGVDVLESDKLGRMGLTLNGCKDRDIAVISRCHRNAIPLVINMGGGYSPEIKTIIEAHANTFRNCVKYYQ</sequence>
<reference evidence="4" key="1">
    <citation type="journal article" date="2011" name="Environ. Microbiol.">
        <title>Time-series analyses of Monterey Bay coastal microbial picoplankton using a 'genome proxy' microarray.</title>
        <authorList>
            <person name="Rich V.I."/>
            <person name="Pham V.D."/>
            <person name="Eppley J."/>
            <person name="Shi Y."/>
            <person name="DeLong E.F."/>
        </authorList>
    </citation>
    <scope>NUCLEOTIDE SEQUENCE</scope>
</reference>
<organism evidence="4">
    <name type="scientific">uncultured Sphingobacterium sp. EB080_L08E11</name>
    <dbReference type="NCBI Taxonomy" id="710992"/>
    <lineage>
        <taxon>Bacteria</taxon>
        <taxon>Pseudomonadati</taxon>
        <taxon>Bacteroidota</taxon>
        <taxon>Sphingobacteriia</taxon>
        <taxon>Sphingobacteriales</taxon>
        <taxon>Sphingobacteriaceae</taxon>
        <taxon>Sphingobacterium</taxon>
        <taxon>environmental samples</taxon>
    </lineage>
</organism>
<dbReference type="AlphaFoldDB" id="E0Y0N7"/>
<dbReference type="InterPro" id="IPR000286">
    <property type="entry name" value="HDACs"/>
</dbReference>
<dbReference type="InterPro" id="IPR044150">
    <property type="entry name" value="HDAC_classIV"/>
</dbReference>
<feature type="domain" description="Histone deacetylase" evidence="3">
    <location>
        <begin position="18"/>
        <end position="287"/>
    </location>
</feature>
<dbReference type="PANTHER" id="PTHR10625:SF19">
    <property type="entry name" value="HISTONE DEACETYLASE 12"/>
    <property type="match status" value="1"/>
</dbReference>
<name>E0Y0N7_9SPHI</name>
<evidence type="ECO:0000256" key="1">
    <source>
        <dbReference type="ARBA" id="ARBA00005947"/>
    </source>
</evidence>
<dbReference type="PRINTS" id="PR01270">
    <property type="entry name" value="HDASUPER"/>
</dbReference>
<dbReference type="CDD" id="cd09993">
    <property type="entry name" value="HDAC_classIV"/>
    <property type="match status" value="1"/>
</dbReference>
<evidence type="ECO:0000259" key="3">
    <source>
        <dbReference type="Pfam" id="PF00850"/>
    </source>
</evidence>
<dbReference type="Gene3D" id="3.40.800.20">
    <property type="entry name" value="Histone deacetylase domain"/>
    <property type="match status" value="1"/>
</dbReference>
<dbReference type="Pfam" id="PF00850">
    <property type="entry name" value="Hist_deacetyl"/>
    <property type="match status" value="1"/>
</dbReference>
<dbReference type="GO" id="GO:0040029">
    <property type="term" value="P:epigenetic regulation of gene expression"/>
    <property type="evidence" value="ECO:0007669"/>
    <property type="project" value="TreeGrafter"/>
</dbReference>
<dbReference type="EMBL" id="GU474939">
    <property type="protein sequence ID" value="ADI20228.1"/>
    <property type="molecule type" value="Genomic_DNA"/>
</dbReference>
<evidence type="ECO:0000256" key="2">
    <source>
        <dbReference type="ARBA" id="ARBA00022801"/>
    </source>
</evidence>
<comment type="similarity">
    <text evidence="1">Belongs to the histone deacetylase family.</text>
</comment>
<dbReference type="GO" id="GO:0004407">
    <property type="term" value="F:histone deacetylase activity"/>
    <property type="evidence" value="ECO:0007669"/>
    <property type="project" value="InterPro"/>
</dbReference>
<dbReference type="GO" id="GO:0016787">
    <property type="term" value="F:hydrolase activity"/>
    <property type="evidence" value="ECO:0007669"/>
    <property type="project" value="UniProtKB-KW"/>
</dbReference>
<dbReference type="InterPro" id="IPR037138">
    <property type="entry name" value="His_deacetylse_dom_sf"/>
</dbReference>
<accession>E0Y0N7</accession>
<dbReference type="PANTHER" id="PTHR10625">
    <property type="entry name" value="HISTONE DEACETYLASE HDAC1-RELATED"/>
    <property type="match status" value="1"/>
</dbReference>
<proteinExistence type="inferred from homology"/>